<dbReference type="Pfam" id="PF13763">
    <property type="entry name" value="DUF4167"/>
    <property type="match status" value="1"/>
</dbReference>
<organism evidence="3 4">
    <name type="scientific">Novosphingobium aerophilum</name>
    <dbReference type="NCBI Taxonomy" id="2839843"/>
    <lineage>
        <taxon>Bacteria</taxon>
        <taxon>Pseudomonadati</taxon>
        <taxon>Pseudomonadota</taxon>
        <taxon>Alphaproteobacteria</taxon>
        <taxon>Sphingomonadales</taxon>
        <taxon>Sphingomonadaceae</taxon>
        <taxon>Novosphingobium</taxon>
    </lineage>
</organism>
<evidence type="ECO:0000259" key="2">
    <source>
        <dbReference type="Pfam" id="PF13763"/>
    </source>
</evidence>
<protein>
    <submittedName>
        <fullName evidence="3">DUF4167 domain-containing protein</fullName>
    </submittedName>
</protein>
<evidence type="ECO:0000313" key="3">
    <source>
        <dbReference type="EMBL" id="MBC2653203.1"/>
    </source>
</evidence>
<reference evidence="3 4" key="1">
    <citation type="submission" date="2020-08" db="EMBL/GenBank/DDBJ databases">
        <title>The genome sequence of Novosphingobium flavum 4Y4.</title>
        <authorList>
            <person name="Liu Y."/>
        </authorList>
    </citation>
    <scope>NUCLEOTIDE SEQUENCE [LARGE SCALE GENOMIC DNA]</scope>
    <source>
        <strain evidence="3 4">4Y4</strain>
    </source>
</reference>
<feature type="region of interest" description="Disordered" evidence="1">
    <location>
        <begin position="1"/>
        <end position="32"/>
    </location>
</feature>
<feature type="compositionally biased region" description="Basic and acidic residues" evidence="1">
    <location>
        <begin position="206"/>
        <end position="218"/>
    </location>
</feature>
<dbReference type="InterPro" id="IPR025430">
    <property type="entry name" value="DUF4167"/>
</dbReference>
<feature type="region of interest" description="Disordered" evidence="1">
    <location>
        <begin position="78"/>
        <end position="276"/>
    </location>
</feature>
<dbReference type="Proteomes" id="UP000520156">
    <property type="component" value="Unassembled WGS sequence"/>
</dbReference>
<feature type="compositionally biased region" description="Low complexity" evidence="1">
    <location>
        <begin position="229"/>
        <end position="239"/>
    </location>
</feature>
<feature type="domain" description="DUF4167" evidence="2">
    <location>
        <begin position="4"/>
        <end position="78"/>
    </location>
</feature>
<feature type="compositionally biased region" description="Basic and acidic residues" evidence="1">
    <location>
        <begin position="78"/>
        <end position="93"/>
    </location>
</feature>
<evidence type="ECO:0000256" key="1">
    <source>
        <dbReference type="SAM" id="MobiDB-lite"/>
    </source>
</evidence>
<proteinExistence type="predicted"/>
<accession>A0A7X1FA40</accession>
<dbReference type="RefSeq" id="WP_185684589.1">
    <property type="nucleotide sequence ID" value="NZ_JACLAU010000038.1"/>
</dbReference>
<dbReference type="EMBL" id="JACLAU010000038">
    <property type="protein sequence ID" value="MBC2653203.1"/>
    <property type="molecule type" value="Genomic_DNA"/>
</dbReference>
<name>A0A7X1FA40_9SPHN</name>
<sequence length="276" mass="31955">MNNNRGNNRRRGRGNNRPQGGGQQLNRIDSRARGNAPQLLEKYRKLAQDAHQNGDRVLAEYYLQFADHYFRVIADTRTRQEEQRRPRDDRWQDQPDEGEDNAEFGGESDFAFDQPVYTRREREDREPRDREPREPREREPRERNGRDRDGRDRDPRDRDGRERDQQRREEPAVEPETQTEAVVAEAPSVYEPPENPFVRGTRGLRPRREDRRPRRAEPGETAVDEGEAPAKLDAALLPPAFAPRDEAPVADDGDEAPAPKRRGRKPKAVAAAEDEA</sequence>
<feature type="compositionally biased region" description="Basic and acidic residues" evidence="1">
    <location>
        <begin position="118"/>
        <end position="171"/>
    </location>
</feature>
<evidence type="ECO:0000313" key="4">
    <source>
        <dbReference type="Proteomes" id="UP000520156"/>
    </source>
</evidence>
<keyword evidence="4" id="KW-1185">Reference proteome</keyword>
<comment type="caution">
    <text evidence="3">The sequence shown here is derived from an EMBL/GenBank/DDBJ whole genome shotgun (WGS) entry which is preliminary data.</text>
</comment>
<dbReference type="AlphaFoldDB" id="A0A7X1FA40"/>
<gene>
    <name evidence="3" type="ORF">H7F49_16035</name>
</gene>